<comment type="caution">
    <text evidence="3">The sequence shown here is derived from an EMBL/GenBank/DDBJ whole genome shotgun (WGS) entry which is preliminary data.</text>
</comment>
<dbReference type="PANTHER" id="PTHR48475:SF2">
    <property type="entry name" value="RIBONUCLEASE H"/>
    <property type="match status" value="1"/>
</dbReference>
<feature type="region of interest" description="Disordered" evidence="1">
    <location>
        <begin position="75"/>
        <end position="96"/>
    </location>
</feature>
<accession>A0A6L2J2E7</accession>
<keyword evidence="3" id="KW-0808">Transferase</keyword>
<dbReference type="PANTHER" id="PTHR48475">
    <property type="entry name" value="RIBONUCLEASE H"/>
    <property type="match status" value="1"/>
</dbReference>
<feature type="domain" description="Integrase catalytic" evidence="2">
    <location>
        <begin position="740"/>
        <end position="812"/>
    </location>
</feature>
<keyword evidence="3" id="KW-0548">Nucleotidyltransferase</keyword>
<proteinExistence type="predicted"/>
<dbReference type="InterPro" id="IPR043128">
    <property type="entry name" value="Rev_trsase/Diguanyl_cyclase"/>
</dbReference>
<gene>
    <name evidence="3" type="ORF">Tci_003181</name>
</gene>
<dbReference type="AlphaFoldDB" id="A0A6L2J2E7"/>
<dbReference type="GO" id="GO:0003676">
    <property type="term" value="F:nucleic acid binding"/>
    <property type="evidence" value="ECO:0007669"/>
    <property type="project" value="InterPro"/>
</dbReference>
<protein>
    <submittedName>
        <fullName evidence="3">Reverse transcriptase domain-containing protein</fullName>
    </submittedName>
</protein>
<dbReference type="InterPro" id="IPR001584">
    <property type="entry name" value="Integrase_cat-core"/>
</dbReference>
<dbReference type="InterPro" id="IPR002156">
    <property type="entry name" value="RNaseH_domain"/>
</dbReference>
<sequence>MEPRPSRVRKATLVLRTGSPRVRRHRGRVVEFEKALNRDGSRVEKEFSDMKPLEQRVKKGTSRGGNLTPLLAAHLGGSENGQPLQSTLTSEYGGNQPSTNLGGNLPPNSMYLSHNAPHFIPNILQPPPNGQMPIILSSTRWTKMPFYVGPYDGKGDPDNYLHLFESAIRIQKWAMLIGAKEVSTNRAPSDHREGLDKFNKGFSWDNNKGRKKNKDTFSPYKGSNHGLLANLSKSLSIKKGKVKTFDTQLGEWKKGDKDIVPVEAPILMVNRESYTLKRKYTEEPINEIGEIIVNRVYMDSDSSCEVINEHCFLKIKPSIKSLRVDSKISIVGFSIEHSWPLREKIGNVVSTLYAAIKFHTPCGIGTVFSTYEANKVEGGQKKVKENTPEVTKDILSCVDTEEKIIINDKHREQTIFIGKHLPTNFKRKPQDLLLSNADVFAWTYADMTGILRIFMGKLNKEDMLMDIQETFDRIQSINMKLNSKMCSFAVEKCLFLGHLITKKGIKANPSKFKAITDLKPPRTLKEIHSLNGKMAALSQFLSKGAYSLMLVSPEGKEYTYALRFKFETINNEAKYEALLAGLRIAIDMKIKDLTIFVDSQLVSNQVQGLFKARQLVIKQYLKKTKEVLESFDSYTMEHVQMDQNKKDDALRKLASMTFSRLAKEIMVEVFAIRSIVRREARYKLKSSFKKYTKAPAACMTFTNGFGRHKVPSCSHRLLYQMGRSEASSIHNKKEYKEVRLRAIVCRFRVPKIIISNNGKQFSKGYFLVFCQRLGIYQSFNSVYHPQANRQVEVKDRDIIDGMERRLGKNHQS</sequence>
<reference evidence="3" key="1">
    <citation type="journal article" date="2019" name="Sci. Rep.">
        <title>Draft genome of Tanacetum cinerariifolium, the natural source of mosquito coil.</title>
        <authorList>
            <person name="Yamashiro T."/>
            <person name="Shiraishi A."/>
            <person name="Satake H."/>
            <person name="Nakayama K."/>
        </authorList>
    </citation>
    <scope>NUCLEOTIDE SEQUENCE</scope>
</reference>
<dbReference type="InterPro" id="IPR036397">
    <property type="entry name" value="RNaseH_sf"/>
</dbReference>
<dbReference type="CDD" id="cd09279">
    <property type="entry name" value="RNase_HI_like"/>
    <property type="match status" value="1"/>
</dbReference>
<dbReference type="EMBL" id="BKCJ010000228">
    <property type="protein sequence ID" value="GEU31203.1"/>
    <property type="molecule type" value="Genomic_DNA"/>
</dbReference>
<name>A0A6L2J2E7_TANCI</name>
<evidence type="ECO:0000313" key="3">
    <source>
        <dbReference type="EMBL" id="GEU31203.1"/>
    </source>
</evidence>
<evidence type="ECO:0000259" key="2">
    <source>
        <dbReference type="PROSITE" id="PS50994"/>
    </source>
</evidence>
<feature type="compositionally biased region" description="Polar residues" evidence="1">
    <location>
        <begin position="80"/>
        <end position="96"/>
    </location>
</feature>
<evidence type="ECO:0000256" key="1">
    <source>
        <dbReference type="SAM" id="MobiDB-lite"/>
    </source>
</evidence>
<dbReference type="Gene3D" id="3.30.70.270">
    <property type="match status" value="1"/>
</dbReference>
<dbReference type="SUPFAM" id="SSF53098">
    <property type="entry name" value="Ribonuclease H-like"/>
    <property type="match status" value="1"/>
</dbReference>
<dbReference type="SUPFAM" id="SSF56672">
    <property type="entry name" value="DNA/RNA polymerases"/>
    <property type="match status" value="1"/>
</dbReference>
<keyword evidence="3" id="KW-0695">RNA-directed DNA polymerase</keyword>
<organism evidence="3">
    <name type="scientific">Tanacetum cinerariifolium</name>
    <name type="common">Dalmatian daisy</name>
    <name type="synonym">Chrysanthemum cinerariifolium</name>
    <dbReference type="NCBI Taxonomy" id="118510"/>
    <lineage>
        <taxon>Eukaryota</taxon>
        <taxon>Viridiplantae</taxon>
        <taxon>Streptophyta</taxon>
        <taxon>Embryophyta</taxon>
        <taxon>Tracheophyta</taxon>
        <taxon>Spermatophyta</taxon>
        <taxon>Magnoliopsida</taxon>
        <taxon>eudicotyledons</taxon>
        <taxon>Gunneridae</taxon>
        <taxon>Pentapetalae</taxon>
        <taxon>asterids</taxon>
        <taxon>campanulids</taxon>
        <taxon>Asterales</taxon>
        <taxon>Asteraceae</taxon>
        <taxon>Asteroideae</taxon>
        <taxon>Anthemideae</taxon>
        <taxon>Anthemidinae</taxon>
        <taxon>Tanacetum</taxon>
    </lineage>
</organism>
<dbReference type="GO" id="GO:0015074">
    <property type="term" value="P:DNA integration"/>
    <property type="evidence" value="ECO:0007669"/>
    <property type="project" value="InterPro"/>
</dbReference>
<dbReference type="GO" id="GO:0003964">
    <property type="term" value="F:RNA-directed DNA polymerase activity"/>
    <property type="evidence" value="ECO:0007669"/>
    <property type="project" value="UniProtKB-KW"/>
</dbReference>
<dbReference type="InterPro" id="IPR012337">
    <property type="entry name" value="RNaseH-like_sf"/>
</dbReference>
<dbReference type="Gene3D" id="3.30.420.10">
    <property type="entry name" value="Ribonuclease H-like superfamily/Ribonuclease H"/>
    <property type="match status" value="2"/>
</dbReference>
<dbReference type="Pfam" id="PF13456">
    <property type="entry name" value="RVT_3"/>
    <property type="match status" value="1"/>
</dbReference>
<dbReference type="InterPro" id="IPR043502">
    <property type="entry name" value="DNA/RNA_pol_sf"/>
</dbReference>
<dbReference type="GO" id="GO:0004523">
    <property type="term" value="F:RNA-DNA hybrid ribonuclease activity"/>
    <property type="evidence" value="ECO:0007669"/>
    <property type="project" value="InterPro"/>
</dbReference>
<dbReference type="PROSITE" id="PS50994">
    <property type="entry name" value="INTEGRASE"/>
    <property type="match status" value="1"/>
</dbReference>